<feature type="domain" description="GRF-type" evidence="6">
    <location>
        <begin position="28"/>
        <end position="73"/>
    </location>
</feature>
<dbReference type="Proteomes" id="UP000324897">
    <property type="component" value="Chromosome 7"/>
</dbReference>
<keyword evidence="8" id="KW-1185">Reference proteome</keyword>
<dbReference type="InterPro" id="IPR010666">
    <property type="entry name" value="Znf_GRF"/>
</dbReference>
<dbReference type="EMBL" id="RWGY01000029">
    <property type="protein sequence ID" value="TVU20663.1"/>
    <property type="molecule type" value="Genomic_DNA"/>
</dbReference>
<evidence type="ECO:0000256" key="4">
    <source>
        <dbReference type="PROSITE-ProRule" id="PRU01343"/>
    </source>
</evidence>
<dbReference type="OrthoDB" id="690491at2759"/>
<dbReference type="GO" id="GO:0008270">
    <property type="term" value="F:zinc ion binding"/>
    <property type="evidence" value="ECO:0007669"/>
    <property type="project" value="UniProtKB-KW"/>
</dbReference>
<evidence type="ECO:0000256" key="2">
    <source>
        <dbReference type="ARBA" id="ARBA00022771"/>
    </source>
</evidence>
<dbReference type="AlphaFoldDB" id="A0A5J9UAL2"/>
<keyword evidence="3" id="KW-0862">Zinc</keyword>
<evidence type="ECO:0000256" key="3">
    <source>
        <dbReference type="ARBA" id="ARBA00022833"/>
    </source>
</evidence>
<keyword evidence="1" id="KW-0479">Metal-binding</keyword>
<comment type="caution">
    <text evidence="7">The sequence shown here is derived from an EMBL/GenBank/DDBJ whole genome shotgun (WGS) entry which is preliminary data.</text>
</comment>
<evidence type="ECO:0000259" key="6">
    <source>
        <dbReference type="PROSITE" id="PS51999"/>
    </source>
</evidence>
<sequence length="118" mass="13236">MASPSCASSCTRLTIRRAIPEPLPLIECPYHPDRTVVKLIADTQQNRGKIFYRCMENASTPQACSFFKRKNEYSEYLVDGGFLEEPEEPMPTAVAKTDDAVGKRSTPFGPREMIHSLP</sequence>
<feature type="non-terminal residue" evidence="7">
    <location>
        <position position="1"/>
    </location>
</feature>
<accession>A0A5J9UAL2</accession>
<gene>
    <name evidence="7" type="ORF">EJB05_36881</name>
</gene>
<dbReference type="PROSITE" id="PS51999">
    <property type="entry name" value="ZF_GRF"/>
    <property type="match status" value="1"/>
</dbReference>
<protein>
    <recommendedName>
        <fullName evidence="6">GRF-type domain-containing protein</fullName>
    </recommendedName>
</protein>
<evidence type="ECO:0000313" key="7">
    <source>
        <dbReference type="EMBL" id="TVU20663.1"/>
    </source>
</evidence>
<name>A0A5J9UAL2_9POAL</name>
<organism evidence="7 8">
    <name type="scientific">Eragrostis curvula</name>
    <name type="common">weeping love grass</name>
    <dbReference type="NCBI Taxonomy" id="38414"/>
    <lineage>
        <taxon>Eukaryota</taxon>
        <taxon>Viridiplantae</taxon>
        <taxon>Streptophyta</taxon>
        <taxon>Embryophyta</taxon>
        <taxon>Tracheophyta</taxon>
        <taxon>Spermatophyta</taxon>
        <taxon>Magnoliopsida</taxon>
        <taxon>Liliopsida</taxon>
        <taxon>Poales</taxon>
        <taxon>Poaceae</taxon>
        <taxon>PACMAD clade</taxon>
        <taxon>Chloridoideae</taxon>
        <taxon>Eragrostideae</taxon>
        <taxon>Eragrostidinae</taxon>
        <taxon>Eragrostis</taxon>
    </lineage>
</organism>
<evidence type="ECO:0000256" key="1">
    <source>
        <dbReference type="ARBA" id="ARBA00022723"/>
    </source>
</evidence>
<feature type="region of interest" description="Disordered" evidence="5">
    <location>
        <begin position="90"/>
        <end position="118"/>
    </location>
</feature>
<keyword evidence="2 4" id="KW-0863">Zinc-finger</keyword>
<reference evidence="7 8" key="1">
    <citation type="journal article" date="2019" name="Sci. Rep.">
        <title>A high-quality genome of Eragrostis curvula grass provides insights into Poaceae evolution and supports new strategies to enhance forage quality.</title>
        <authorList>
            <person name="Carballo J."/>
            <person name="Santos B.A.C.M."/>
            <person name="Zappacosta D."/>
            <person name="Garbus I."/>
            <person name="Selva J.P."/>
            <person name="Gallo C.A."/>
            <person name="Diaz A."/>
            <person name="Albertini E."/>
            <person name="Caccamo M."/>
            <person name="Echenique V."/>
        </authorList>
    </citation>
    <scope>NUCLEOTIDE SEQUENCE [LARGE SCALE GENOMIC DNA]</scope>
    <source>
        <strain evidence="8">cv. Victoria</strain>
        <tissue evidence="7">Leaf</tissue>
    </source>
</reference>
<dbReference type="Pfam" id="PF06839">
    <property type="entry name" value="Zn_ribbon_GRF"/>
    <property type="match status" value="1"/>
</dbReference>
<proteinExistence type="predicted"/>
<evidence type="ECO:0000256" key="5">
    <source>
        <dbReference type="SAM" id="MobiDB-lite"/>
    </source>
</evidence>
<evidence type="ECO:0000313" key="8">
    <source>
        <dbReference type="Proteomes" id="UP000324897"/>
    </source>
</evidence>
<dbReference type="Gramene" id="TVU20663">
    <property type="protein sequence ID" value="TVU20663"/>
    <property type="gene ID" value="EJB05_36881"/>
</dbReference>